<protein>
    <submittedName>
        <fullName evidence="2">Uncharacterized protein</fullName>
    </submittedName>
</protein>
<keyword evidence="3" id="KW-1185">Reference proteome</keyword>
<keyword evidence="1" id="KW-0732">Signal</keyword>
<feature type="chain" id="PRO_5022239595" evidence="1">
    <location>
        <begin position="20"/>
        <end position="109"/>
    </location>
</feature>
<organism evidence="2 3">
    <name type="scientific">Vibrio sagamiensis NBRC 104589</name>
    <dbReference type="NCBI Taxonomy" id="1219064"/>
    <lineage>
        <taxon>Bacteria</taxon>
        <taxon>Pseudomonadati</taxon>
        <taxon>Pseudomonadota</taxon>
        <taxon>Gammaproteobacteria</taxon>
        <taxon>Vibrionales</taxon>
        <taxon>Vibrionaceae</taxon>
        <taxon>Vibrio</taxon>
    </lineage>
</organism>
<name>A0A511QJS0_9VIBR</name>
<dbReference type="AlphaFoldDB" id="A0A511QJS0"/>
<dbReference type="EMBL" id="BJXJ01000062">
    <property type="protein sequence ID" value="GEM77539.1"/>
    <property type="molecule type" value="Genomic_DNA"/>
</dbReference>
<evidence type="ECO:0000313" key="2">
    <source>
        <dbReference type="EMBL" id="GEM77539.1"/>
    </source>
</evidence>
<sequence length="109" mass="11618">MKKIIFAYMLILTATFKVAASSSFSTDSNQVHRVYVTPDGAIALQLKGGFPRANEAKQCPGNNGWAGLRTGDPVLKSVIIAAKSSGQSLTVTTLGCEGAWIKILNLYLD</sequence>
<proteinExistence type="predicted"/>
<feature type="signal peptide" evidence="1">
    <location>
        <begin position="1"/>
        <end position="19"/>
    </location>
</feature>
<comment type="caution">
    <text evidence="2">The sequence shown here is derived from an EMBL/GenBank/DDBJ whole genome shotgun (WGS) entry which is preliminary data.</text>
</comment>
<gene>
    <name evidence="2" type="ORF">VSA01S_36510</name>
</gene>
<evidence type="ECO:0000256" key="1">
    <source>
        <dbReference type="SAM" id="SignalP"/>
    </source>
</evidence>
<dbReference type="Proteomes" id="UP000321922">
    <property type="component" value="Unassembled WGS sequence"/>
</dbReference>
<dbReference type="RefSeq" id="WP_227739669.1">
    <property type="nucleotide sequence ID" value="NZ_BAOJ01000199.1"/>
</dbReference>
<evidence type="ECO:0000313" key="3">
    <source>
        <dbReference type="Proteomes" id="UP000321922"/>
    </source>
</evidence>
<reference evidence="2 3" key="1">
    <citation type="submission" date="2019-07" db="EMBL/GenBank/DDBJ databases">
        <title>Whole genome shotgun sequence of Vibrio sagamiensis NBRC 104589.</title>
        <authorList>
            <person name="Hosoyama A."/>
            <person name="Uohara A."/>
            <person name="Ohji S."/>
            <person name="Ichikawa N."/>
        </authorList>
    </citation>
    <scope>NUCLEOTIDE SEQUENCE [LARGE SCALE GENOMIC DNA]</scope>
    <source>
        <strain evidence="2 3">NBRC 104589</strain>
    </source>
</reference>
<accession>A0A511QJS0</accession>